<dbReference type="PROSITE" id="PS00211">
    <property type="entry name" value="ABC_TRANSPORTER_1"/>
    <property type="match status" value="1"/>
</dbReference>
<dbReference type="InterPro" id="IPR008995">
    <property type="entry name" value="Mo/tungstate-bd_C_term_dom"/>
</dbReference>
<keyword evidence="4" id="KW-0547">Nucleotide-binding</keyword>
<protein>
    <recommendedName>
        <fullName evidence="9">Molybdate/tungstate import ATP-binding protein WtpC</fullName>
        <ecNumber evidence="8">7.3.2.6</ecNumber>
    </recommendedName>
</protein>
<evidence type="ECO:0000256" key="11">
    <source>
        <dbReference type="ARBA" id="ARBA00057369"/>
    </source>
</evidence>
<evidence type="ECO:0000313" key="13">
    <source>
        <dbReference type="EMBL" id="ARS88907.1"/>
    </source>
</evidence>
<evidence type="ECO:0000259" key="12">
    <source>
        <dbReference type="PROSITE" id="PS50893"/>
    </source>
</evidence>
<dbReference type="GO" id="GO:0005524">
    <property type="term" value="F:ATP binding"/>
    <property type="evidence" value="ECO:0007669"/>
    <property type="project" value="UniProtKB-KW"/>
</dbReference>
<comment type="subcellular location">
    <subcellularLocation>
        <location evidence="1">Cell membrane</location>
        <topology evidence="1">Peripheral membrane protein</topology>
    </subcellularLocation>
</comment>
<keyword evidence="5 13" id="KW-0067">ATP-binding</keyword>
<comment type="subunit">
    <text evidence="7">The complex is composed of two ATP-binding proteins (WtpC), two transmembrane proteins (WtpB) and a solute-binding protein (WtpA).</text>
</comment>
<evidence type="ECO:0000256" key="9">
    <source>
        <dbReference type="ARBA" id="ARBA00041133"/>
    </source>
</evidence>
<feature type="domain" description="ABC transporter" evidence="12">
    <location>
        <begin position="2"/>
        <end position="232"/>
    </location>
</feature>
<dbReference type="InterPro" id="IPR003593">
    <property type="entry name" value="AAA+_ATPase"/>
</dbReference>
<name>A0A2Z2HTZ3_9EURY</name>
<dbReference type="EMBL" id="CP019893">
    <property type="protein sequence ID" value="ARS88907.1"/>
    <property type="molecule type" value="Genomic_DNA"/>
</dbReference>
<dbReference type="GO" id="GO:0016887">
    <property type="term" value="F:ATP hydrolysis activity"/>
    <property type="evidence" value="ECO:0007669"/>
    <property type="project" value="InterPro"/>
</dbReference>
<evidence type="ECO:0000256" key="3">
    <source>
        <dbReference type="ARBA" id="ARBA00022505"/>
    </source>
</evidence>
<dbReference type="Gene3D" id="2.40.50.100">
    <property type="match status" value="1"/>
</dbReference>
<dbReference type="SUPFAM" id="SSF52540">
    <property type="entry name" value="P-loop containing nucleoside triphosphate hydrolases"/>
    <property type="match status" value="1"/>
</dbReference>
<sequence>MLEVTGLTKTYGSLVAVDDLSFRIEQGEFATLLGPSGCGKSTTLHTIAGLREATEGSIRLRGDDVTDVPTNERNLGFVFQHSALFPHMTALENITYGLKMQEFEGRDHDEQAQRFLEMVQLGDHGDHRPTELSGGQQRRLSLARALAYEPDILLLDEPLTGLDRVLREDMRNEIKQIQREVDVTTLHVTHDQAEALSMSDRVIVMNDGKKEQEGSPKELYRNPQTEFVAEFVGQSTKFTGTVTGPGASASSASQEGDGQVIAAETLTVDVGEIQIQATPRSGQAGGEGLEGQQVSLYVRPEGISLVESGSADDVPNTFPATITHVEYLGHRNEIDATLRDGTELTVYGDASIDIGTGDEITVQFDPADVILL</sequence>
<keyword evidence="3" id="KW-0500">Molybdenum</keyword>
<evidence type="ECO:0000256" key="6">
    <source>
        <dbReference type="ARBA" id="ARBA00038307"/>
    </source>
</evidence>
<keyword evidence="14" id="KW-1185">Reference proteome</keyword>
<dbReference type="InterPro" id="IPR050093">
    <property type="entry name" value="ABC_SmlMolc_Importer"/>
</dbReference>
<evidence type="ECO:0000256" key="1">
    <source>
        <dbReference type="ARBA" id="ARBA00004202"/>
    </source>
</evidence>
<dbReference type="Pfam" id="PF00005">
    <property type="entry name" value="ABC_tran"/>
    <property type="match status" value="1"/>
</dbReference>
<dbReference type="SUPFAM" id="SSF50331">
    <property type="entry name" value="MOP-like"/>
    <property type="match status" value="1"/>
</dbReference>
<dbReference type="EC" id="7.3.2.6" evidence="8"/>
<dbReference type="FunFam" id="3.40.50.300:FF:000425">
    <property type="entry name" value="Probable ABC transporter, ATP-binding subunit"/>
    <property type="match status" value="1"/>
</dbReference>
<evidence type="ECO:0000256" key="2">
    <source>
        <dbReference type="ARBA" id="ARBA00022448"/>
    </source>
</evidence>
<dbReference type="AlphaFoldDB" id="A0A2Z2HTZ3"/>
<evidence type="ECO:0000256" key="7">
    <source>
        <dbReference type="ARBA" id="ARBA00038781"/>
    </source>
</evidence>
<evidence type="ECO:0000256" key="10">
    <source>
        <dbReference type="ARBA" id="ARBA00047936"/>
    </source>
</evidence>
<dbReference type="Gene3D" id="2.40.50.140">
    <property type="entry name" value="Nucleic acid-binding proteins"/>
    <property type="match status" value="1"/>
</dbReference>
<dbReference type="InterPro" id="IPR012340">
    <property type="entry name" value="NA-bd_OB-fold"/>
</dbReference>
<dbReference type="InterPro" id="IPR013611">
    <property type="entry name" value="Transp-assoc_OB_typ2"/>
</dbReference>
<evidence type="ECO:0000256" key="4">
    <source>
        <dbReference type="ARBA" id="ARBA00022741"/>
    </source>
</evidence>
<dbReference type="OrthoDB" id="18368at2157"/>
<gene>
    <name evidence="13" type="ORF">B1756_03495</name>
</gene>
<evidence type="ECO:0000256" key="8">
    <source>
        <dbReference type="ARBA" id="ARBA00039025"/>
    </source>
</evidence>
<dbReference type="PROSITE" id="PS50893">
    <property type="entry name" value="ABC_TRANSPORTER_2"/>
    <property type="match status" value="1"/>
</dbReference>
<dbReference type="GO" id="GO:0043190">
    <property type="term" value="C:ATP-binding cassette (ABC) transporter complex"/>
    <property type="evidence" value="ECO:0007669"/>
    <property type="project" value="InterPro"/>
</dbReference>
<dbReference type="SMART" id="SM00382">
    <property type="entry name" value="AAA"/>
    <property type="match status" value="1"/>
</dbReference>
<dbReference type="InterPro" id="IPR003439">
    <property type="entry name" value="ABC_transporter-like_ATP-bd"/>
</dbReference>
<comment type="catalytic activity">
    <reaction evidence="10">
        <text>tungstate(in) + ATP + H2O = tungstate(out) + ADP + phosphate + H(+)</text>
        <dbReference type="Rhea" id="RHEA:35027"/>
        <dbReference type="ChEBI" id="CHEBI:15377"/>
        <dbReference type="ChEBI" id="CHEBI:15378"/>
        <dbReference type="ChEBI" id="CHEBI:30616"/>
        <dbReference type="ChEBI" id="CHEBI:43474"/>
        <dbReference type="ChEBI" id="CHEBI:46502"/>
        <dbReference type="ChEBI" id="CHEBI:456216"/>
        <dbReference type="EC" id="7.3.2.6"/>
    </reaction>
</comment>
<reference evidence="14" key="1">
    <citation type="submission" date="2017-02" db="EMBL/GenBank/DDBJ databases">
        <title>Natronthermophilus aegyptiacus gen. nov.,sp. nov., an aerobic, extremely halophilic alkalithermophilic archaeon isolated from the athalassohaline Wadi An Natrun, Egypt.</title>
        <authorList>
            <person name="Zhao B."/>
        </authorList>
    </citation>
    <scope>NUCLEOTIDE SEQUENCE [LARGE SCALE GENOMIC DNA]</scope>
    <source>
        <strain evidence="14">JW/NM-HA 15</strain>
    </source>
</reference>
<accession>A0A2Z2HTZ3</accession>
<dbReference type="KEGG" id="naj:B1756_03495"/>
<keyword evidence="2" id="KW-0813">Transport</keyword>
<proteinExistence type="inferred from homology"/>
<dbReference type="RefSeq" id="WP_086887292.1">
    <property type="nucleotide sequence ID" value="NZ_CP019893.1"/>
</dbReference>
<dbReference type="Pfam" id="PF08402">
    <property type="entry name" value="TOBE_2"/>
    <property type="match status" value="1"/>
</dbReference>
<dbReference type="GeneID" id="32893112"/>
<evidence type="ECO:0000313" key="14">
    <source>
        <dbReference type="Proteomes" id="UP000250088"/>
    </source>
</evidence>
<organism evidence="13 14">
    <name type="scientific">Natrarchaeobaculum aegyptiacum</name>
    <dbReference type="NCBI Taxonomy" id="745377"/>
    <lineage>
        <taxon>Archaea</taxon>
        <taxon>Methanobacteriati</taxon>
        <taxon>Methanobacteriota</taxon>
        <taxon>Stenosarchaea group</taxon>
        <taxon>Halobacteria</taxon>
        <taxon>Halobacteriales</taxon>
        <taxon>Natrialbaceae</taxon>
        <taxon>Natrarchaeobaculum</taxon>
    </lineage>
</organism>
<dbReference type="InterPro" id="IPR017871">
    <property type="entry name" value="ABC_transporter-like_CS"/>
</dbReference>
<dbReference type="Gene3D" id="3.40.50.300">
    <property type="entry name" value="P-loop containing nucleotide triphosphate hydrolases"/>
    <property type="match status" value="1"/>
</dbReference>
<dbReference type="GO" id="GO:1901238">
    <property type="term" value="F:ABC-type tungstate transporter activity"/>
    <property type="evidence" value="ECO:0007669"/>
    <property type="project" value="UniProtKB-EC"/>
</dbReference>
<comment type="similarity">
    <text evidence="6">Belongs to the ABC transporter superfamily. Sulfate/tungstate importer (TC 3.A.1.6) family.</text>
</comment>
<dbReference type="Proteomes" id="UP000250088">
    <property type="component" value="Chromosome"/>
</dbReference>
<evidence type="ECO:0000256" key="5">
    <source>
        <dbReference type="ARBA" id="ARBA00022840"/>
    </source>
</evidence>
<dbReference type="PANTHER" id="PTHR42781:SF4">
    <property type="entry name" value="SPERMIDINE_PUTRESCINE IMPORT ATP-BINDING PROTEIN POTA"/>
    <property type="match status" value="1"/>
</dbReference>
<dbReference type="InterPro" id="IPR027417">
    <property type="entry name" value="P-loop_NTPase"/>
</dbReference>
<comment type="function">
    <text evidence="11">Part of the ABC transporter complex WtpABC involved in molybdate/tungstate import. Responsible for energy coupling to the transport system.</text>
</comment>
<dbReference type="PANTHER" id="PTHR42781">
    <property type="entry name" value="SPERMIDINE/PUTRESCINE IMPORT ATP-BINDING PROTEIN POTA"/>
    <property type="match status" value="1"/>
</dbReference>